<dbReference type="EMBL" id="LAZR01014075">
    <property type="protein sequence ID" value="KKM19071.1"/>
    <property type="molecule type" value="Genomic_DNA"/>
</dbReference>
<proteinExistence type="predicted"/>
<dbReference type="AlphaFoldDB" id="A0A0F9HUK9"/>
<reference evidence="1" key="1">
    <citation type="journal article" date="2015" name="Nature">
        <title>Complex archaea that bridge the gap between prokaryotes and eukaryotes.</title>
        <authorList>
            <person name="Spang A."/>
            <person name="Saw J.H."/>
            <person name="Jorgensen S.L."/>
            <person name="Zaremba-Niedzwiedzka K."/>
            <person name="Martijn J."/>
            <person name="Lind A.E."/>
            <person name="van Eijk R."/>
            <person name="Schleper C."/>
            <person name="Guy L."/>
            <person name="Ettema T.J."/>
        </authorList>
    </citation>
    <scope>NUCLEOTIDE SEQUENCE</scope>
</reference>
<accession>A0A0F9HUK9</accession>
<organism evidence="1">
    <name type="scientific">marine sediment metagenome</name>
    <dbReference type="NCBI Taxonomy" id="412755"/>
    <lineage>
        <taxon>unclassified sequences</taxon>
        <taxon>metagenomes</taxon>
        <taxon>ecological metagenomes</taxon>
    </lineage>
</organism>
<gene>
    <name evidence="1" type="ORF">LCGC14_1659360</name>
</gene>
<sequence>MAFSQFGTNSAARRKRVYYTETGTTIREGMPVCYEFDATINVLDYDKGAGGDRACQSTPGTTAEGNQNEGKFLRVEDPDANNIQWFAGVVAGTSYDGLTGARWLDIYIPNGAIVPVRTDLNCLVGQTILAVTTGEQELGVPLATDSRAVAIAEETVDRGTAGLVLARLTLDQFIYQDHGGSALSVDDANTSTSSLVNHANIEFLGSATFSRVLYMIGELKGTSAALNGMFKFRTYVNCTPVSLVQVLCANLHIKSGGTLIFGSGEYNSAVYATIETESATPNLSGVNICAYQAALYLTESGGAPDNVHVLGIPNGTPTNFDGLFRAQSAAAVGAATVSTADITSQDSASDINIPVKFGNTVYYLRAFLAA</sequence>
<name>A0A0F9HUK9_9ZZZZ</name>
<protein>
    <submittedName>
        <fullName evidence="1">Uncharacterized protein</fullName>
    </submittedName>
</protein>
<evidence type="ECO:0000313" key="1">
    <source>
        <dbReference type="EMBL" id="KKM19071.1"/>
    </source>
</evidence>
<comment type="caution">
    <text evidence="1">The sequence shown here is derived from an EMBL/GenBank/DDBJ whole genome shotgun (WGS) entry which is preliminary data.</text>
</comment>